<evidence type="ECO:0000313" key="4">
    <source>
        <dbReference type="Proteomes" id="UP000199433"/>
    </source>
</evidence>
<keyword evidence="1" id="KW-0812">Transmembrane</keyword>
<evidence type="ECO:0000313" key="3">
    <source>
        <dbReference type="EMBL" id="SDK00340.1"/>
    </source>
</evidence>
<accession>A0A1G8YE66</accession>
<keyword evidence="4" id="KW-1185">Reference proteome</keyword>
<feature type="domain" description="Transcobalamin-like C-terminal" evidence="2">
    <location>
        <begin position="62"/>
        <end position="128"/>
    </location>
</feature>
<evidence type="ECO:0000256" key="1">
    <source>
        <dbReference type="SAM" id="Phobius"/>
    </source>
</evidence>
<dbReference type="AlphaFoldDB" id="A0A1G8YE66"/>
<gene>
    <name evidence="3" type="ORF">SAMN04488098_100938</name>
</gene>
<protein>
    <recommendedName>
        <fullName evidence="2">Transcobalamin-like C-terminal domain-containing protein</fullName>
    </recommendedName>
</protein>
<dbReference type="Pfam" id="PF14478">
    <property type="entry name" value="DUF4430"/>
    <property type="match status" value="1"/>
</dbReference>
<sequence length="130" mass="14553">MNKKEKYLIGVSVFVILLVLGLWYSGLASNNPTTADLDKEIQLTLVVDNEIIADDALDVTDDSTLLDIMSQHYDLIVTDDGFIESIEGIDQIPEENLYWIYEVNEETVNVGASGFVPEEGDHIVWELTAF</sequence>
<evidence type="ECO:0000259" key="2">
    <source>
        <dbReference type="Pfam" id="PF14478"/>
    </source>
</evidence>
<keyword evidence="1" id="KW-0472">Membrane</keyword>
<keyword evidence="1" id="KW-1133">Transmembrane helix</keyword>
<dbReference type="Proteomes" id="UP000199433">
    <property type="component" value="Unassembled WGS sequence"/>
</dbReference>
<reference evidence="4" key="1">
    <citation type="submission" date="2016-10" db="EMBL/GenBank/DDBJ databases">
        <authorList>
            <person name="Varghese N."/>
            <person name="Submissions S."/>
        </authorList>
    </citation>
    <scope>NUCLEOTIDE SEQUENCE [LARGE SCALE GENOMIC DNA]</scope>
    <source>
        <strain evidence="4">DSM 19181</strain>
    </source>
</reference>
<dbReference type="InterPro" id="IPR027954">
    <property type="entry name" value="Transcobalamin-like_C"/>
</dbReference>
<dbReference type="RefSeq" id="WP_091265646.1">
    <property type="nucleotide sequence ID" value="NZ_FNFK01000009.1"/>
</dbReference>
<name>A0A1G8YE66_9LACT</name>
<dbReference type="EMBL" id="FNFK01000009">
    <property type="protein sequence ID" value="SDK00340.1"/>
    <property type="molecule type" value="Genomic_DNA"/>
</dbReference>
<proteinExistence type="predicted"/>
<dbReference type="OrthoDB" id="2870483at2"/>
<feature type="transmembrane region" description="Helical" evidence="1">
    <location>
        <begin position="7"/>
        <end position="24"/>
    </location>
</feature>
<dbReference type="Gene3D" id="2.170.130.30">
    <property type="match status" value="1"/>
</dbReference>
<dbReference type="STRING" id="426701.SAMN04488098_100938"/>
<organism evidence="3 4">
    <name type="scientific">Alkalibacterium thalassium</name>
    <dbReference type="NCBI Taxonomy" id="426701"/>
    <lineage>
        <taxon>Bacteria</taxon>
        <taxon>Bacillati</taxon>
        <taxon>Bacillota</taxon>
        <taxon>Bacilli</taxon>
        <taxon>Lactobacillales</taxon>
        <taxon>Carnobacteriaceae</taxon>
        <taxon>Alkalibacterium</taxon>
    </lineage>
</organism>